<proteinExistence type="predicted"/>
<reference evidence="3 4" key="1">
    <citation type="journal article" date="2016" name="Mol. Biol. Evol.">
        <title>Comparative Genomics of Early-Diverging Mushroom-Forming Fungi Provides Insights into the Origins of Lignocellulose Decay Capabilities.</title>
        <authorList>
            <person name="Nagy L.G."/>
            <person name="Riley R."/>
            <person name="Tritt A."/>
            <person name="Adam C."/>
            <person name="Daum C."/>
            <person name="Floudas D."/>
            <person name="Sun H."/>
            <person name="Yadav J.S."/>
            <person name="Pangilinan J."/>
            <person name="Larsson K.H."/>
            <person name="Matsuura K."/>
            <person name="Barry K."/>
            <person name="Labutti K."/>
            <person name="Kuo R."/>
            <person name="Ohm R.A."/>
            <person name="Bhattacharya S.S."/>
            <person name="Shirouzu T."/>
            <person name="Yoshinaga Y."/>
            <person name="Martin F.M."/>
            <person name="Grigoriev I.V."/>
            <person name="Hibbett D.S."/>
        </authorList>
    </citation>
    <scope>NUCLEOTIDE SEQUENCE [LARGE SCALE GENOMIC DNA]</scope>
    <source>
        <strain evidence="3 4">HHB12029</strain>
    </source>
</reference>
<dbReference type="Proteomes" id="UP000077266">
    <property type="component" value="Unassembled WGS sequence"/>
</dbReference>
<name>A0A165BN28_EXIGL</name>
<gene>
    <name evidence="3" type="ORF">EXIGLDRAFT_732093</name>
</gene>
<evidence type="ECO:0000313" key="3">
    <source>
        <dbReference type="EMBL" id="KZV80938.1"/>
    </source>
</evidence>
<evidence type="ECO:0000256" key="2">
    <source>
        <dbReference type="SAM" id="Phobius"/>
    </source>
</evidence>
<keyword evidence="2" id="KW-1133">Transmembrane helix</keyword>
<keyword evidence="2" id="KW-0812">Transmembrane</keyword>
<keyword evidence="4" id="KW-1185">Reference proteome</keyword>
<feature type="compositionally biased region" description="Acidic residues" evidence="1">
    <location>
        <begin position="403"/>
        <end position="413"/>
    </location>
</feature>
<accession>A0A165BN28</accession>
<organism evidence="3 4">
    <name type="scientific">Exidia glandulosa HHB12029</name>
    <dbReference type="NCBI Taxonomy" id="1314781"/>
    <lineage>
        <taxon>Eukaryota</taxon>
        <taxon>Fungi</taxon>
        <taxon>Dikarya</taxon>
        <taxon>Basidiomycota</taxon>
        <taxon>Agaricomycotina</taxon>
        <taxon>Agaricomycetes</taxon>
        <taxon>Auriculariales</taxon>
        <taxon>Exidiaceae</taxon>
        <taxon>Exidia</taxon>
    </lineage>
</organism>
<feature type="region of interest" description="Disordered" evidence="1">
    <location>
        <begin position="389"/>
        <end position="512"/>
    </location>
</feature>
<feature type="compositionally biased region" description="Acidic residues" evidence="1">
    <location>
        <begin position="490"/>
        <end position="502"/>
    </location>
</feature>
<dbReference type="AlphaFoldDB" id="A0A165BN28"/>
<feature type="transmembrane region" description="Helical" evidence="2">
    <location>
        <begin position="7"/>
        <end position="27"/>
    </location>
</feature>
<protein>
    <submittedName>
        <fullName evidence="3">Uncharacterized protein</fullName>
    </submittedName>
</protein>
<keyword evidence="2" id="KW-0472">Membrane</keyword>
<evidence type="ECO:0000313" key="4">
    <source>
        <dbReference type="Proteomes" id="UP000077266"/>
    </source>
</evidence>
<dbReference type="EMBL" id="KV426434">
    <property type="protein sequence ID" value="KZV80938.1"/>
    <property type="molecule type" value="Genomic_DNA"/>
</dbReference>
<feature type="region of interest" description="Disordered" evidence="1">
    <location>
        <begin position="151"/>
        <end position="202"/>
    </location>
</feature>
<feature type="compositionally biased region" description="Low complexity" evidence="1">
    <location>
        <begin position="161"/>
        <end position="174"/>
    </location>
</feature>
<feature type="compositionally biased region" description="Acidic residues" evidence="1">
    <location>
        <begin position="457"/>
        <end position="472"/>
    </location>
</feature>
<sequence>MPELRELMIIAISILYTLLIKFCLLFDTAAMDLLAIYVDATLKEVQDESALDVDESALPDPDRIRRERILRHQPYALLPGSDLMRGSSAASGRSYVWPQGLSELSGLRLRRVSYTPRAVILDFGLRILTVTNMKTNAAVLKHTAYRIQTSVPRAPAPPSEEPSAATPVSVPAAKTKGKRARKASTSAKRKATDAAAEPAPLPTPRPRFQRGVVWTAYPLHPSSLARGNIVVLTSDEMNVASFSYVVKNTKQVVVGPLEWFGNGVLVQSGKRTIIGICHADPIAFPLSAAFNPIIAQIRGRIRNLYRAQNPGKKGVLPATTLNKAKTQISAYNKARSVLANVTNLSVSSSPSPSSSIATAQSKPRRLHADAKLIASAAIPVSSAVIASPSPPPLQAASLCNGDADTDTAADDAADASGDANTDQDNDLALAASLPVPFDSQPAPDHPVYASSGRALDGDYDDDLDFLDEEEMSEYSGSEYEDNASLSESESGMDFDSAEESDFEPPTKRTRFV</sequence>
<evidence type="ECO:0000256" key="1">
    <source>
        <dbReference type="SAM" id="MobiDB-lite"/>
    </source>
</evidence>
<dbReference type="InParanoid" id="A0A165BN28"/>